<evidence type="ECO:0000313" key="2">
    <source>
        <dbReference type="Proteomes" id="UP000179072"/>
    </source>
</evidence>
<dbReference type="Proteomes" id="UP000179072">
    <property type="component" value="Unassembled WGS sequence"/>
</dbReference>
<dbReference type="AlphaFoldDB" id="A0A1F7IK60"/>
<proteinExistence type="predicted"/>
<reference evidence="1 2" key="1">
    <citation type="journal article" date="2016" name="Nat. Commun.">
        <title>Thousands of microbial genomes shed light on interconnected biogeochemical processes in an aquifer system.</title>
        <authorList>
            <person name="Anantharaman K."/>
            <person name="Brown C.T."/>
            <person name="Hug L.A."/>
            <person name="Sharon I."/>
            <person name="Castelle C.J."/>
            <person name="Probst A.J."/>
            <person name="Thomas B.C."/>
            <person name="Singh A."/>
            <person name="Wilkins M.J."/>
            <person name="Karaoz U."/>
            <person name="Brodie E.L."/>
            <person name="Williams K.H."/>
            <person name="Hubbard S.S."/>
            <person name="Banfield J.F."/>
        </authorList>
    </citation>
    <scope>NUCLEOTIDE SEQUENCE [LARGE SCALE GENOMIC DNA]</scope>
</reference>
<evidence type="ECO:0000313" key="1">
    <source>
        <dbReference type="EMBL" id="OGK43746.1"/>
    </source>
</evidence>
<name>A0A1F7IK60_9BACT</name>
<dbReference type="EMBL" id="MGAK01000031">
    <property type="protein sequence ID" value="OGK43746.1"/>
    <property type="molecule type" value="Genomic_DNA"/>
</dbReference>
<dbReference type="STRING" id="1802060.A2957_03105"/>
<accession>A0A1F7IK60</accession>
<sequence length="487" mass="56451">MTKLKDYINEVKKQRPLLDDLVTKFGNNSMWDVSSYLFNQGETSAHHYRKEFMTIFRNAYPGVPKEVHDYYDKSLIKNPFVSTADHHGPIDHPAFLSSNVLLTLLSRKITPPIFSFSAIPLNNGSYPRGLLYSTKEGVKRFSFFGSAQKHQVVYAVDPIKFSDVSIQSMLDHNRDHFELNEIRNIEKLLSDFIHHVEVNKCSTYSEQVQLWNTWFWKQFFPDHSLYFNPIDIFTKQFFKYLLGQDKTLPIYKVLFELSPNIQNELLNGIYGGWSLEKLKKFQQGGGTWFFWGIDEDKHMIPLIRDGNKLIAQSSKFMPISWETQALYDGLEQKKLVPAMILNYFVVGGHFGIYCSGGNNQVYYYEKIMKGYIKALEAIGELEEVGRVSQINTQGVHQLLWFLFGKINGSIIPLSSLNLLEIKSKLKNVKQILKDTDFETGFNIAASMLFPYIVSPTVKKKMKYSSEDVYKQLVEIVPDKFIFEEWLS</sequence>
<gene>
    <name evidence="1" type="ORF">A2957_03105</name>
</gene>
<comment type="caution">
    <text evidence="1">The sequence shown here is derived from an EMBL/GenBank/DDBJ whole genome shotgun (WGS) entry which is preliminary data.</text>
</comment>
<protein>
    <submittedName>
        <fullName evidence="1">Uncharacterized protein</fullName>
    </submittedName>
</protein>
<organism evidence="1 2">
    <name type="scientific">Candidatus Roizmanbacteria bacterium RIFCSPLOWO2_01_FULL_38_11</name>
    <dbReference type="NCBI Taxonomy" id="1802060"/>
    <lineage>
        <taxon>Bacteria</taxon>
        <taxon>Candidatus Roizmaniibacteriota</taxon>
    </lineage>
</organism>